<name>A0ABX1PGC4_9CYAN</name>
<organism evidence="1 2">
    <name type="scientific">Brasilonema bromeliae SPC951</name>
    <dbReference type="NCBI Taxonomy" id="385972"/>
    <lineage>
        <taxon>Bacteria</taxon>
        <taxon>Bacillati</taxon>
        <taxon>Cyanobacteriota</taxon>
        <taxon>Cyanophyceae</taxon>
        <taxon>Nostocales</taxon>
        <taxon>Scytonemataceae</taxon>
        <taxon>Brasilonema</taxon>
        <taxon>Bromeliae group (in: Brasilonema)</taxon>
    </lineage>
</organism>
<reference evidence="1 2" key="1">
    <citation type="submission" date="2018-06" db="EMBL/GenBank/DDBJ databases">
        <title>Comparative genomics of Brasilonema spp. strains.</title>
        <authorList>
            <person name="Alvarenga D.O."/>
            <person name="Fiore M.F."/>
            <person name="Varani A.M."/>
        </authorList>
    </citation>
    <scope>NUCLEOTIDE SEQUENCE [LARGE SCALE GENOMIC DNA]</scope>
    <source>
        <strain evidence="1 2">SPC951</strain>
    </source>
</reference>
<dbReference type="Proteomes" id="UP000718564">
    <property type="component" value="Unassembled WGS sequence"/>
</dbReference>
<dbReference type="EMBL" id="QMEB01000370">
    <property type="protein sequence ID" value="NMG23003.1"/>
    <property type="molecule type" value="Genomic_DNA"/>
</dbReference>
<comment type="caution">
    <text evidence="1">The sequence shown here is derived from an EMBL/GenBank/DDBJ whole genome shotgun (WGS) entry which is preliminary data.</text>
</comment>
<proteinExistence type="predicted"/>
<accession>A0ABX1PGC4</accession>
<protein>
    <submittedName>
        <fullName evidence="1">Uncharacterized protein</fullName>
    </submittedName>
</protein>
<keyword evidence="2" id="KW-1185">Reference proteome</keyword>
<gene>
    <name evidence="1" type="ORF">DP116_27675</name>
</gene>
<evidence type="ECO:0000313" key="1">
    <source>
        <dbReference type="EMBL" id="NMG23003.1"/>
    </source>
</evidence>
<evidence type="ECO:0000313" key="2">
    <source>
        <dbReference type="Proteomes" id="UP000718564"/>
    </source>
</evidence>
<sequence>MPVFEAFQADYAKASTHLQTLGSVLWNYVTKFGENNLVITLVWMHNYQIIFLLHHTKLKDSR</sequence>